<evidence type="ECO:0000313" key="1">
    <source>
        <dbReference type="EMBL" id="KZR99108.1"/>
    </source>
</evidence>
<organism evidence="1 2">
    <name type="scientific">Daphnia magna</name>
    <dbReference type="NCBI Taxonomy" id="35525"/>
    <lineage>
        <taxon>Eukaryota</taxon>
        <taxon>Metazoa</taxon>
        <taxon>Ecdysozoa</taxon>
        <taxon>Arthropoda</taxon>
        <taxon>Crustacea</taxon>
        <taxon>Branchiopoda</taxon>
        <taxon>Diplostraca</taxon>
        <taxon>Cladocera</taxon>
        <taxon>Anomopoda</taxon>
        <taxon>Daphniidae</taxon>
        <taxon>Daphnia</taxon>
    </lineage>
</organism>
<gene>
    <name evidence="1" type="ORF">APZ42_005171</name>
</gene>
<dbReference type="Proteomes" id="UP000076858">
    <property type="component" value="Unassembled WGS sequence"/>
</dbReference>
<sequence>MSKKDDTNEKLGIIHARKKKIVVGVRQQQRRIKFAVKEMEEQLFQDCRALPQSAT</sequence>
<name>A0A164GLV7_9CRUS</name>
<accession>A0A164GLV7</accession>
<dbReference type="AlphaFoldDB" id="A0A164GLV7"/>
<dbReference type="EMBL" id="LRGB01014736">
    <property type="protein sequence ID" value="KZR99108.1"/>
    <property type="molecule type" value="Genomic_DNA"/>
</dbReference>
<protein>
    <submittedName>
        <fullName evidence="1">Uncharacterized protein</fullName>
    </submittedName>
</protein>
<keyword evidence="2" id="KW-1185">Reference proteome</keyword>
<feature type="non-terminal residue" evidence="1">
    <location>
        <position position="55"/>
    </location>
</feature>
<comment type="caution">
    <text evidence="1">The sequence shown here is derived from an EMBL/GenBank/DDBJ whole genome shotgun (WGS) entry which is preliminary data.</text>
</comment>
<proteinExistence type="predicted"/>
<reference evidence="1 2" key="1">
    <citation type="submission" date="2016-03" db="EMBL/GenBank/DDBJ databases">
        <title>EvidentialGene: Evidence-directed Construction of Genes on Genomes.</title>
        <authorList>
            <person name="Gilbert D.G."/>
            <person name="Choi J.-H."/>
            <person name="Mockaitis K."/>
            <person name="Colbourne J."/>
            <person name="Pfrender M."/>
        </authorList>
    </citation>
    <scope>NUCLEOTIDE SEQUENCE [LARGE SCALE GENOMIC DNA]</scope>
    <source>
        <strain evidence="1 2">Xinb3</strain>
        <tissue evidence="1">Complete organism</tissue>
    </source>
</reference>
<evidence type="ECO:0000313" key="2">
    <source>
        <dbReference type="Proteomes" id="UP000076858"/>
    </source>
</evidence>
<dbReference type="OrthoDB" id="6359149at2759"/>